<evidence type="ECO:0000256" key="1">
    <source>
        <dbReference type="ARBA" id="ARBA00022741"/>
    </source>
</evidence>
<dbReference type="Gene3D" id="1.10.10.60">
    <property type="entry name" value="Homeodomain-like"/>
    <property type="match status" value="1"/>
</dbReference>
<sequence>MRLLIVGTLEGYITAAGKIAMKRGAKVSHTDSIEGALTALRAAAGADLVMIDVKLDIATFIDSLKSERITIPVVACGIGTDAAAAVRAIRAGAKEYLPLPPNAELIAAVLEAVAEESHSIVCSDPAMLATLRLAEQVAPSDASVMITGESGTGKELMARFIHRKSRRANEPFVAVNCAAIPENLLESELFGHEKGAFTGAVARRLGKFEEANNGTLLLDELSEMHPRLQAKLLRAIQEKEIDRIGSSQPVKVNVRLIATSNRNLEAEVRSGNFREDLYFRLNVFSVAIPSLRERPADIPMIAEHFLKKYAEANGLGDKRLTEDALLMLKAHHWRGNVRELENTMHRAVLLSRGEEVGPEAIMLTSKMLAPEGSAQASIPSDSPVANPFAGPGGTVPAAAPVQPAAPLVVPPQGGLPTSYGPTSYGPPKGGKPGPYGMPANGGAAAAAAAASANSGSAAGLAALIGRTVADVERDLILETLTHCLGNRTHAANILGISIRTLRNKLKQYGDEGRSVPAPGNDERATA</sequence>
<dbReference type="Pfam" id="PF00158">
    <property type="entry name" value="Sigma54_activat"/>
    <property type="match status" value="1"/>
</dbReference>
<keyword evidence="4" id="KW-0805">Transcription regulation</keyword>
<feature type="domain" description="Sigma-54 factor interaction" evidence="10">
    <location>
        <begin position="120"/>
        <end position="349"/>
    </location>
</feature>
<evidence type="ECO:0000256" key="8">
    <source>
        <dbReference type="PROSITE-ProRule" id="PRU00169"/>
    </source>
</evidence>
<keyword evidence="2" id="KW-0067">ATP-binding</keyword>
<dbReference type="FunFam" id="3.40.50.300:FF:000006">
    <property type="entry name" value="DNA-binding transcriptional regulator NtrC"/>
    <property type="match status" value="1"/>
</dbReference>
<dbReference type="InterPro" id="IPR011006">
    <property type="entry name" value="CheY-like_superfamily"/>
</dbReference>
<feature type="domain" description="Response regulatory" evidence="11">
    <location>
        <begin position="2"/>
        <end position="114"/>
    </location>
</feature>
<keyword evidence="3" id="KW-0902">Two-component regulatory system</keyword>
<dbReference type="InterPro" id="IPR025943">
    <property type="entry name" value="Sigma_54_int_dom_ATP-bd_2"/>
</dbReference>
<dbReference type="CDD" id="cd00009">
    <property type="entry name" value="AAA"/>
    <property type="match status" value="1"/>
</dbReference>
<evidence type="ECO:0000313" key="13">
    <source>
        <dbReference type="Proteomes" id="UP000324927"/>
    </source>
</evidence>
<dbReference type="EMBL" id="VTTN01000016">
    <property type="protein sequence ID" value="KAA0592385.1"/>
    <property type="molecule type" value="Genomic_DNA"/>
</dbReference>
<dbReference type="SUPFAM" id="SSF46689">
    <property type="entry name" value="Homeodomain-like"/>
    <property type="match status" value="1"/>
</dbReference>
<feature type="compositionally biased region" description="Low complexity" evidence="9">
    <location>
        <begin position="414"/>
        <end position="426"/>
    </location>
</feature>
<dbReference type="Gene3D" id="3.40.50.2300">
    <property type="match status" value="1"/>
</dbReference>
<dbReference type="InterPro" id="IPR001789">
    <property type="entry name" value="Sig_transdc_resp-reg_receiver"/>
</dbReference>
<reference evidence="12 13" key="1">
    <citation type="submission" date="2019-08" db="EMBL/GenBank/DDBJ databases">
        <authorList>
            <person name="Grouzdev D."/>
            <person name="Tikhonova E."/>
            <person name="Kravchenko I."/>
        </authorList>
    </citation>
    <scope>NUCLEOTIDE SEQUENCE [LARGE SCALE GENOMIC DNA]</scope>
    <source>
        <strain evidence="12 13">59b</strain>
    </source>
</reference>
<dbReference type="Pfam" id="PF02954">
    <property type="entry name" value="HTH_8"/>
    <property type="match status" value="1"/>
</dbReference>
<dbReference type="InterPro" id="IPR002078">
    <property type="entry name" value="Sigma_54_int"/>
</dbReference>
<keyword evidence="6" id="KW-0010">Activator</keyword>
<comment type="caution">
    <text evidence="12">The sequence shown here is derived from an EMBL/GenBank/DDBJ whole genome shotgun (WGS) entry which is preliminary data.</text>
</comment>
<evidence type="ECO:0000256" key="6">
    <source>
        <dbReference type="ARBA" id="ARBA00023159"/>
    </source>
</evidence>
<dbReference type="PROSITE" id="PS50045">
    <property type="entry name" value="SIGMA54_INTERACT_4"/>
    <property type="match status" value="1"/>
</dbReference>
<accession>A0A5A9GEZ1</accession>
<feature type="modified residue" description="4-aspartylphosphate" evidence="8">
    <location>
        <position position="52"/>
    </location>
</feature>
<keyword evidence="5" id="KW-0238">DNA-binding</keyword>
<evidence type="ECO:0000256" key="7">
    <source>
        <dbReference type="ARBA" id="ARBA00023163"/>
    </source>
</evidence>
<keyword evidence="13" id="KW-1185">Reference proteome</keyword>
<dbReference type="SUPFAM" id="SSF52172">
    <property type="entry name" value="CheY-like"/>
    <property type="match status" value="1"/>
</dbReference>
<evidence type="ECO:0000259" key="11">
    <source>
        <dbReference type="PROSITE" id="PS50110"/>
    </source>
</evidence>
<dbReference type="InterPro" id="IPR009057">
    <property type="entry name" value="Homeodomain-like_sf"/>
</dbReference>
<dbReference type="InterPro" id="IPR003593">
    <property type="entry name" value="AAA+_ATPase"/>
</dbReference>
<dbReference type="GO" id="GO:0043565">
    <property type="term" value="F:sequence-specific DNA binding"/>
    <property type="evidence" value="ECO:0007669"/>
    <property type="project" value="InterPro"/>
</dbReference>
<dbReference type="Gene3D" id="1.10.8.60">
    <property type="match status" value="1"/>
</dbReference>
<gene>
    <name evidence="12" type="ORF">FZ942_28090</name>
</gene>
<dbReference type="InterPro" id="IPR025662">
    <property type="entry name" value="Sigma_54_int_dom_ATP-bd_1"/>
</dbReference>
<proteinExistence type="predicted"/>
<feature type="region of interest" description="Disordered" evidence="9">
    <location>
        <begin position="414"/>
        <end position="433"/>
    </location>
</feature>
<dbReference type="AlphaFoldDB" id="A0A5A9GEZ1"/>
<dbReference type="PANTHER" id="PTHR32071">
    <property type="entry name" value="TRANSCRIPTIONAL REGULATORY PROTEIN"/>
    <property type="match status" value="1"/>
</dbReference>
<dbReference type="OrthoDB" id="9770562at2"/>
<keyword evidence="7" id="KW-0804">Transcription</keyword>
<dbReference type="PROSITE" id="PS50110">
    <property type="entry name" value="RESPONSE_REGULATORY"/>
    <property type="match status" value="1"/>
</dbReference>
<dbReference type="Pfam" id="PF25601">
    <property type="entry name" value="AAA_lid_14"/>
    <property type="match status" value="1"/>
</dbReference>
<evidence type="ECO:0000256" key="9">
    <source>
        <dbReference type="SAM" id="MobiDB-lite"/>
    </source>
</evidence>
<dbReference type="PANTHER" id="PTHR32071:SF21">
    <property type="entry name" value="TRANSCRIPTIONAL REGULATORY PROTEIN FLGR"/>
    <property type="match status" value="1"/>
</dbReference>
<evidence type="ECO:0000256" key="3">
    <source>
        <dbReference type="ARBA" id="ARBA00023012"/>
    </source>
</evidence>
<evidence type="ECO:0000256" key="4">
    <source>
        <dbReference type="ARBA" id="ARBA00023015"/>
    </source>
</evidence>
<keyword evidence="1" id="KW-0547">Nucleotide-binding</keyword>
<dbReference type="Proteomes" id="UP000324927">
    <property type="component" value="Unassembled WGS sequence"/>
</dbReference>
<evidence type="ECO:0000313" key="12">
    <source>
        <dbReference type="EMBL" id="KAA0592385.1"/>
    </source>
</evidence>
<evidence type="ECO:0000256" key="5">
    <source>
        <dbReference type="ARBA" id="ARBA00023125"/>
    </source>
</evidence>
<dbReference type="PRINTS" id="PR01590">
    <property type="entry name" value="HTHFIS"/>
</dbReference>
<dbReference type="GO" id="GO:0006355">
    <property type="term" value="P:regulation of DNA-templated transcription"/>
    <property type="evidence" value="ECO:0007669"/>
    <property type="project" value="InterPro"/>
</dbReference>
<dbReference type="PROSITE" id="PS00675">
    <property type="entry name" value="SIGMA54_INTERACT_1"/>
    <property type="match status" value="1"/>
</dbReference>
<name>A0A5A9GEZ1_AZOLI</name>
<protein>
    <submittedName>
        <fullName evidence="12">Sigma-54-dependent Fis family transcriptional regulator</fullName>
    </submittedName>
</protein>
<dbReference type="RefSeq" id="WP_149234367.1">
    <property type="nucleotide sequence ID" value="NZ_JALJXJ010000019.1"/>
</dbReference>
<dbReference type="InterPro" id="IPR027417">
    <property type="entry name" value="P-loop_NTPase"/>
</dbReference>
<dbReference type="InterPro" id="IPR058031">
    <property type="entry name" value="AAA_lid_NorR"/>
</dbReference>
<dbReference type="SUPFAM" id="SSF52540">
    <property type="entry name" value="P-loop containing nucleoside triphosphate hydrolases"/>
    <property type="match status" value="1"/>
</dbReference>
<evidence type="ECO:0000259" key="10">
    <source>
        <dbReference type="PROSITE" id="PS50045"/>
    </source>
</evidence>
<dbReference type="InterPro" id="IPR002197">
    <property type="entry name" value="HTH_Fis"/>
</dbReference>
<dbReference type="Gene3D" id="3.40.50.300">
    <property type="entry name" value="P-loop containing nucleotide triphosphate hydrolases"/>
    <property type="match status" value="1"/>
</dbReference>
<dbReference type="GO" id="GO:0005524">
    <property type="term" value="F:ATP binding"/>
    <property type="evidence" value="ECO:0007669"/>
    <property type="project" value="UniProtKB-KW"/>
</dbReference>
<organism evidence="12 13">
    <name type="scientific">Azospirillum lipoferum</name>
    <dbReference type="NCBI Taxonomy" id="193"/>
    <lineage>
        <taxon>Bacteria</taxon>
        <taxon>Pseudomonadati</taxon>
        <taxon>Pseudomonadota</taxon>
        <taxon>Alphaproteobacteria</taxon>
        <taxon>Rhodospirillales</taxon>
        <taxon>Azospirillaceae</taxon>
        <taxon>Azospirillum</taxon>
    </lineage>
</organism>
<dbReference type="SMART" id="SM00382">
    <property type="entry name" value="AAA"/>
    <property type="match status" value="1"/>
</dbReference>
<evidence type="ECO:0000256" key="2">
    <source>
        <dbReference type="ARBA" id="ARBA00022840"/>
    </source>
</evidence>
<keyword evidence="8" id="KW-0597">Phosphoprotein</keyword>
<dbReference type="GO" id="GO:0000160">
    <property type="term" value="P:phosphorelay signal transduction system"/>
    <property type="evidence" value="ECO:0007669"/>
    <property type="project" value="UniProtKB-KW"/>
</dbReference>
<dbReference type="PROSITE" id="PS00676">
    <property type="entry name" value="SIGMA54_INTERACT_2"/>
    <property type="match status" value="1"/>
</dbReference>